<reference evidence="1 2" key="1">
    <citation type="submission" date="2020-07" db="EMBL/GenBank/DDBJ databases">
        <title>Sequencing the genomes of 1000 actinobacteria strains.</title>
        <authorList>
            <person name="Klenk H.-P."/>
        </authorList>
    </citation>
    <scope>NUCLEOTIDE SEQUENCE [LARGE SCALE GENOMIC DNA]</scope>
    <source>
        <strain evidence="1 2">DSM 29531</strain>
    </source>
</reference>
<dbReference type="GO" id="GO:0006355">
    <property type="term" value="P:regulation of DNA-templated transcription"/>
    <property type="evidence" value="ECO:0007669"/>
    <property type="project" value="InterPro"/>
</dbReference>
<dbReference type="EMBL" id="JACCFW010000001">
    <property type="protein sequence ID" value="NYJ75590.1"/>
    <property type="molecule type" value="Genomic_DNA"/>
</dbReference>
<organism evidence="1 2">
    <name type="scientific">Allobranchiibius huperziae</name>
    <dbReference type="NCBI Taxonomy" id="1874116"/>
    <lineage>
        <taxon>Bacteria</taxon>
        <taxon>Bacillati</taxon>
        <taxon>Actinomycetota</taxon>
        <taxon>Actinomycetes</taxon>
        <taxon>Micrococcales</taxon>
        <taxon>Dermacoccaceae</taxon>
        <taxon>Allobranchiibius</taxon>
    </lineage>
</organism>
<protein>
    <submittedName>
        <fullName evidence="1">Putative transcriptional regulator</fullName>
    </submittedName>
</protein>
<dbReference type="RefSeq" id="WP_179482387.1">
    <property type="nucleotide sequence ID" value="NZ_JACCFW010000001.1"/>
</dbReference>
<dbReference type="Proteomes" id="UP000571817">
    <property type="component" value="Unassembled WGS sequence"/>
</dbReference>
<dbReference type="AlphaFoldDB" id="A0A853DLT1"/>
<dbReference type="Gene3D" id="1.10.1220.10">
    <property type="entry name" value="Met repressor-like"/>
    <property type="match status" value="1"/>
</dbReference>
<evidence type="ECO:0000313" key="2">
    <source>
        <dbReference type="Proteomes" id="UP000571817"/>
    </source>
</evidence>
<sequence length="66" mass="7441">MAMTLRMTDELTEALRQTSEREGLSMQAVAVRAIEEYTSRHAHLRDQLLSTLVVEDRAVIARLADA</sequence>
<evidence type="ECO:0000313" key="1">
    <source>
        <dbReference type="EMBL" id="NYJ75590.1"/>
    </source>
</evidence>
<proteinExistence type="predicted"/>
<gene>
    <name evidence="1" type="ORF">HNR15_002553</name>
</gene>
<dbReference type="SUPFAM" id="SSF47598">
    <property type="entry name" value="Ribbon-helix-helix"/>
    <property type="match status" value="1"/>
</dbReference>
<keyword evidence="2" id="KW-1185">Reference proteome</keyword>
<dbReference type="InterPro" id="IPR013321">
    <property type="entry name" value="Arc_rbn_hlx_hlx"/>
</dbReference>
<dbReference type="InterPro" id="IPR010985">
    <property type="entry name" value="Ribbon_hlx_hlx"/>
</dbReference>
<accession>A0A853DLT1</accession>
<name>A0A853DLT1_9MICO</name>
<comment type="caution">
    <text evidence="1">The sequence shown here is derived from an EMBL/GenBank/DDBJ whole genome shotgun (WGS) entry which is preliminary data.</text>
</comment>